<gene>
    <name evidence="2" type="primary">yunB</name>
    <name evidence="2" type="ORF">AN618_10400</name>
</gene>
<dbReference type="PIRSF" id="PIRSF021383">
    <property type="entry name" value="YunB"/>
    <property type="match status" value="1"/>
</dbReference>
<proteinExistence type="predicted"/>
<comment type="caution">
    <text evidence="2">The sequence shown here is derived from an EMBL/GenBank/DDBJ whole genome shotgun (WGS) entry which is preliminary data.</text>
</comment>
<dbReference type="RefSeq" id="WP_083515056.1">
    <property type="nucleotide sequence ID" value="NZ_LOED01000009.1"/>
</dbReference>
<name>A0A140LAT8_9FIRM</name>
<keyword evidence="1" id="KW-1133">Transmembrane helix</keyword>
<evidence type="ECO:0000313" key="3">
    <source>
        <dbReference type="Proteomes" id="UP000070427"/>
    </source>
</evidence>
<evidence type="ECO:0000256" key="1">
    <source>
        <dbReference type="SAM" id="Phobius"/>
    </source>
</evidence>
<dbReference type="AlphaFoldDB" id="A0A140LAT8"/>
<dbReference type="OrthoDB" id="1649278at2"/>
<organism evidence="2 3">
    <name type="scientific">Fervidicola ferrireducens</name>
    <dbReference type="NCBI Taxonomy" id="520764"/>
    <lineage>
        <taxon>Bacteria</taxon>
        <taxon>Bacillati</taxon>
        <taxon>Bacillota</taxon>
        <taxon>Clostridia</taxon>
        <taxon>Thermosediminibacterales</taxon>
        <taxon>Thermosediminibacteraceae</taxon>
        <taxon>Fervidicola</taxon>
    </lineage>
</organism>
<feature type="transmembrane region" description="Helical" evidence="1">
    <location>
        <begin position="20"/>
        <end position="37"/>
    </location>
</feature>
<keyword evidence="1" id="KW-0472">Membrane</keyword>
<dbReference type="Pfam" id="PF09560">
    <property type="entry name" value="Spore_YunB"/>
    <property type="match status" value="1"/>
</dbReference>
<keyword evidence="3" id="KW-1185">Reference proteome</keyword>
<keyword evidence="1" id="KW-0812">Transmembrane</keyword>
<dbReference type="InterPro" id="IPR014197">
    <property type="entry name" value="Sporulation_prot_YunB"/>
</dbReference>
<dbReference type="NCBIfam" id="TIGR02832">
    <property type="entry name" value="spo_yunB"/>
    <property type="match status" value="1"/>
</dbReference>
<accession>A0A140LAT8</accession>
<evidence type="ECO:0000313" key="2">
    <source>
        <dbReference type="EMBL" id="KXG77663.1"/>
    </source>
</evidence>
<dbReference type="STRING" id="520764.AN618_10400"/>
<dbReference type="PATRIC" id="fig|520764.3.peg.1071"/>
<dbReference type="Proteomes" id="UP000070427">
    <property type="component" value="Unassembled WGS sequence"/>
</dbReference>
<dbReference type="FunCoup" id="A0A140LAT8">
    <property type="interactions" value="53"/>
</dbReference>
<dbReference type="EMBL" id="LOED01000009">
    <property type="protein sequence ID" value="KXG77663.1"/>
    <property type="molecule type" value="Genomic_DNA"/>
</dbReference>
<dbReference type="InParanoid" id="A0A140LAT8"/>
<protein>
    <submittedName>
        <fullName evidence="2">Sporulation protein YunB</fullName>
    </submittedName>
</protein>
<reference evidence="2 3" key="1">
    <citation type="submission" date="2015-12" db="EMBL/GenBank/DDBJ databases">
        <title>Draft genome sequnece of Fervidicola ferrireducens strain Y170.</title>
        <authorList>
            <person name="Patel B.K."/>
        </authorList>
    </citation>
    <scope>NUCLEOTIDE SEQUENCE [LARGE SCALE GENOMIC DNA]</scope>
    <source>
        <strain evidence="2 3">Y170</strain>
    </source>
</reference>
<sequence length="217" mass="24361">MFLRVKMLRRRYPIKKMNVYTVFILLIIILSILFAFIERQIAPSVLAIAEARARIIATEAINKAVKERITKNIKYTDLIAIHKDVNGQVTLIQINTIEINRIETETSLEVVKTLKEISMEKIKIPLGLITGSKILSNIGPSINVSLYPVGTAYVDTSEAFEEAGINQTRHKILLDITAQVRIVQPLLSSRVEIKTSVPIAETIIIGTVPQTILDFKQ</sequence>